<evidence type="ECO:0000259" key="3">
    <source>
        <dbReference type="PROSITE" id="PS51352"/>
    </source>
</evidence>
<dbReference type="Pfam" id="PF00578">
    <property type="entry name" value="AhpC-TSA"/>
    <property type="match status" value="1"/>
</dbReference>
<dbReference type="PANTHER" id="PTHR42852">
    <property type="entry name" value="THIOL:DISULFIDE INTERCHANGE PROTEIN DSBE"/>
    <property type="match status" value="1"/>
</dbReference>
<keyword evidence="4" id="KW-0413">Isomerase</keyword>
<dbReference type="InterPro" id="IPR013766">
    <property type="entry name" value="Thioredoxin_domain"/>
</dbReference>
<keyword evidence="2" id="KW-0732">Signal</keyword>
<feature type="region of interest" description="Disordered" evidence="1">
    <location>
        <begin position="28"/>
        <end position="54"/>
    </location>
</feature>
<dbReference type="GeneID" id="95387887"/>
<accession>A0A7W5Y5X1</accession>
<name>A0A7W5Y5X1_9ACTN</name>
<evidence type="ECO:0000256" key="1">
    <source>
        <dbReference type="SAM" id="MobiDB-lite"/>
    </source>
</evidence>
<dbReference type="Proteomes" id="UP000579945">
    <property type="component" value="Unassembled WGS sequence"/>
</dbReference>
<dbReference type="AlphaFoldDB" id="A0A7W5Y5X1"/>
<dbReference type="InterPro" id="IPR050553">
    <property type="entry name" value="Thioredoxin_ResA/DsbE_sf"/>
</dbReference>
<dbReference type="GO" id="GO:0016853">
    <property type="term" value="F:isomerase activity"/>
    <property type="evidence" value="ECO:0007669"/>
    <property type="project" value="UniProtKB-KW"/>
</dbReference>
<dbReference type="GO" id="GO:0016491">
    <property type="term" value="F:oxidoreductase activity"/>
    <property type="evidence" value="ECO:0007669"/>
    <property type="project" value="InterPro"/>
</dbReference>
<proteinExistence type="predicted"/>
<reference evidence="4 5" key="1">
    <citation type="submission" date="2020-08" db="EMBL/GenBank/DDBJ databases">
        <title>Sequencing the genomes of 1000 actinobacteria strains.</title>
        <authorList>
            <person name="Klenk H.-P."/>
        </authorList>
    </citation>
    <scope>NUCLEOTIDE SEQUENCE [LARGE SCALE GENOMIC DNA]</scope>
    <source>
        <strain evidence="4 5">DSM 44320</strain>
    </source>
</reference>
<comment type="caution">
    <text evidence="4">The sequence shown here is derived from an EMBL/GenBank/DDBJ whole genome shotgun (WGS) entry which is preliminary data.</text>
</comment>
<dbReference type="PROSITE" id="PS51352">
    <property type="entry name" value="THIOREDOXIN_2"/>
    <property type="match status" value="1"/>
</dbReference>
<dbReference type="PROSITE" id="PS51257">
    <property type="entry name" value="PROKAR_LIPOPROTEIN"/>
    <property type="match status" value="1"/>
</dbReference>
<dbReference type="SUPFAM" id="SSF52833">
    <property type="entry name" value="Thioredoxin-like"/>
    <property type="match status" value="1"/>
</dbReference>
<gene>
    <name evidence="4" type="ORF">FHR33_001323</name>
</gene>
<sequence>MITVRAAAVLIAGTLLVTACGTMAPGEAAAPMRDDAPSAAAPASTPPSTPAVSDAPVATAAVPSALDFSATTLKGQRFDGASLAGKPVVFWFWAPWCPKCRSEAPAVKAAAADYDQVAFVGVAGLDTEAAMREFVQGTGTGEVTHLADAKGAVWTKLGVSEQSTFVFMKPDGSTTKATGPLSQGDLDGHVQRLLGR</sequence>
<protein>
    <submittedName>
        <fullName evidence="4">Thiol-disulfide isomerase/thioredoxin</fullName>
    </submittedName>
</protein>
<dbReference type="Gene3D" id="3.40.30.10">
    <property type="entry name" value="Glutaredoxin"/>
    <property type="match status" value="1"/>
</dbReference>
<dbReference type="PANTHER" id="PTHR42852:SF17">
    <property type="entry name" value="THIOREDOXIN-LIKE PROTEIN HI_1115"/>
    <property type="match status" value="1"/>
</dbReference>
<feature type="chain" id="PRO_5039597646" evidence="2">
    <location>
        <begin position="25"/>
        <end position="196"/>
    </location>
</feature>
<dbReference type="EMBL" id="JACIBV010000001">
    <property type="protein sequence ID" value="MBB3725463.1"/>
    <property type="molecule type" value="Genomic_DNA"/>
</dbReference>
<evidence type="ECO:0000313" key="5">
    <source>
        <dbReference type="Proteomes" id="UP000579945"/>
    </source>
</evidence>
<dbReference type="InterPro" id="IPR000866">
    <property type="entry name" value="AhpC/TSA"/>
</dbReference>
<dbReference type="RefSeq" id="WP_183644833.1">
    <property type="nucleotide sequence ID" value="NZ_JACIBV010000001.1"/>
</dbReference>
<evidence type="ECO:0000313" key="4">
    <source>
        <dbReference type="EMBL" id="MBB3725463.1"/>
    </source>
</evidence>
<feature type="signal peptide" evidence="2">
    <location>
        <begin position="1"/>
        <end position="24"/>
    </location>
</feature>
<evidence type="ECO:0000256" key="2">
    <source>
        <dbReference type="SAM" id="SignalP"/>
    </source>
</evidence>
<organism evidence="4 5">
    <name type="scientific">Nonomuraea dietziae</name>
    <dbReference type="NCBI Taxonomy" id="65515"/>
    <lineage>
        <taxon>Bacteria</taxon>
        <taxon>Bacillati</taxon>
        <taxon>Actinomycetota</taxon>
        <taxon>Actinomycetes</taxon>
        <taxon>Streptosporangiales</taxon>
        <taxon>Streptosporangiaceae</taxon>
        <taxon>Nonomuraea</taxon>
    </lineage>
</organism>
<dbReference type="InterPro" id="IPR036249">
    <property type="entry name" value="Thioredoxin-like_sf"/>
</dbReference>
<feature type="domain" description="Thioredoxin" evidence="3">
    <location>
        <begin position="59"/>
        <end position="195"/>
    </location>
</feature>
<keyword evidence="5" id="KW-1185">Reference proteome</keyword>
<dbReference type="GO" id="GO:0016209">
    <property type="term" value="F:antioxidant activity"/>
    <property type="evidence" value="ECO:0007669"/>
    <property type="project" value="InterPro"/>
</dbReference>